<dbReference type="InterPro" id="IPR029063">
    <property type="entry name" value="SAM-dependent_MTases_sf"/>
</dbReference>
<dbReference type="AlphaFoldDB" id="A0ABD6C9H2"/>
<name>A0ABD6C9H2_9EURY</name>
<dbReference type="SUPFAM" id="SSF53335">
    <property type="entry name" value="S-adenosyl-L-methionine-dependent methyltransferases"/>
    <property type="match status" value="1"/>
</dbReference>
<keyword evidence="5" id="KW-1185">Reference proteome</keyword>
<proteinExistence type="predicted"/>
<dbReference type="GO" id="GO:0008168">
    <property type="term" value="F:methyltransferase activity"/>
    <property type="evidence" value="ECO:0007669"/>
    <property type="project" value="UniProtKB-KW"/>
</dbReference>
<dbReference type="Pfam" id="PF13649">
    <property type="entry name" value="Methyltransf_25"/>
    <property type="match status" value="1"/>
</dbReference>
<evidence type="ECO:0000256" key="2">
    <source>
        <dbReference type="ARBA" id="ARBA00022679"/>
    </source>
</evidence>
<reference evidence="4 5" key="1">
    <citation type="journal article" date="2019" name="Int. J. Syst. Evol. Microbiol.">
        <title>The Global Catalogue of Microorganisms (GCM) 10K type strain sequencing project: providing services to taxonomists for standard genome sequencing and annotation.</title>
        <authorList>
            <consortium name="The Broad Institute Genomics Platform"/>
            <consortium name="The Broad Institute Genome Sequencing Center for Infectious Disease"/>
            <person name="Wu L."/>
            <person name="Ma J."/>
        </authorList>
    </citation>
    <scope>NUCLEOTIDE SEQUENCE [LARGE SCALE GENOMIC DNA]</scope>
    <source>
        <strain evidence="4 5">CGMCC 1.12125</strain>
    </source>
</reference>
<feature type="domain" description="Methyltransferase" evidence="3">
    <location>
        <begin position="42"/>
        <end position="131"/>
    </location>
</feature>
<keyword evidence="2" id="KW-0808">Transferase</keyword>
<dbReference type="CDD" id="cd02440">
    <property type="entry name" value="AdoMet_MTases"/>
    <property type="match status" value="1"/>
</dbReference>
<evidence type="ECO:0000259" key="3">
    <source>
        <dbReference type="Pfam" id="PF13649"/>
    </source>
</evidence>
<keyword evidence="1 4" id="KW-0489">Methyltransferase</keyword>
<comment type="caution">
    <text evidence="4">The sequence shown here is derived from an EMBL/GenBank/DDBJ whole genome shotgun (WGS) entry which is preliminary data.</text>
</comment>
<organism evidence="4 5">
    <name type="scientific">Halorientalis brevis</name>
    <dbReference type="NCBI Taxonomy" id="1126241"/>
    <lineage>
        <taxon>Archaea</taxon>
        <taxon>Methanobacteriati</taxon>
        <taxon>Methanobacteriota</taxon>
        <taxon>Stenosarchaea group</taxon>
        <taxon>Halobacteria</taxon>
        <taxon>Halobacteriales</taxon>
        <taxon>Haloarculaceae</taxon>
        <taxon>Halorientalis</taxon>
    </lineage>
</organism>
<dbReference type="EMBL" id="JBHUDJ010000002">
    <property type="protein sequence ID" value="MFD1586715.1"/>
    <property type="molecule type" value="Genomic_DNA"/>
</dbReference>
<protein>
    <submittedName>
        <fullName evidence="4">Class I SAM-dependent methyltransferase</fullName>
    </submittedName>
</protein>
<sequence length="262" mass="29141">MTGGSESTNRWNAADYDDDHAFVFEYGESLLDRLDPQSDERVLDLGCGTGHLTAEIADRGATVLGVDQSAAMIREARESYPDLAFERADARTFVPDESFDAAFSNAALHWIPDGDQDDVLETVRDALVPGGRFVAEMGGAGNVDRVVSATRDALHDRGYDVPNPWYFPTIGEYAPRLETHGFEVRRAVLFDRPTELEGGEAGLRNWLGMFGDSLFADLAREEIDEVVAAVEDRLRSALFDEKTETWTADYRRLRFVAVRRPG</sequence>
<dbReference type="Gene3D" id="3.40.50.150">
    <property type="entry name" value="Vaccinia Virus protein VP39"/>
    <property type="match status" value="1"/>
</dbReference>
<evidence type="ECO:0000313" key="4">
    <source>
        <dbReference type="EMBL" id="MFD1586715.1"/>
    </source>
</evidence>
<dbReference type="PANTHER" id="PTHR43861:SF1">
    <property type="entry name" value="TRANS-ACONITATE 2-METHYLTRANSFERASE"/>
    <property type="match status" value="1"/>
</dbReference>
<dbReference type="InterPro" id="IPR041698">
    <property type="entry name" value="Methyltransf_25"/>
</dbReference>
<evidence type="ECO:0000256" key="1">
    <source>
        <dbReference type="ARBA" id="ARBA00022603"/>
    </source>
</evidence>
<accession>A0ABD6C9H2</accession>
<gene>
    <name evidence="4" type="ORF">ACFR9U_06945</name>
</gene>
<dbReference type="RefSeq" id="WP_247379135.1">
    <property type="nucleotide sequence ID" value="NZ_JALLGV010000007.1"/>
</dbReference>
<dbReference type="Proteomes" id="UP001597119">
    <property type="component" value="Unassembled WGS sequence"/>
</dbReference>
<dbReference type="PANTHER" id="PTHR43861">
    <property type="entry name" value="TRANS-ACONITATE 2-METHYLTRANSFERASE-RELATED"/>
    <property type="match status" value="1"/>
</dbReference>
<evidence type="ECO:0000313" key="5">
    <source>
        <dbReference type="Proteomes" id="UP001597119"/>
    </source>
</evidence>
<dbReference type="GO" id="GO:0032259">
    <property type="term" value="P:methylation"/>
    <property type="evidence" value="ECO:0007669"/>
    <property type="project" value="UniProtKB-KW"/>
</dbReference>